<keyword evidence="2 4" id="KW-0012">Acyltransferase</keyword>
<dbReference type="Pfam" id="PF00583">
    <property type="entry name" value="Acetyltransf_1"/>
    <property type="match status" value="1"/>
</dbReference>
<gene>
    <name evidence="4" type="ORF">AB6713_00135</name>
</gene>
<dbReference type="EC" id="2.3.1.-" evidence="4"/>
<evidence type="ECO:0000256" key="1">
    <source>
        <dbReference type="ARBA" id="ARBA00022679"/>
    </source>
</evidence>
<protein>
    <submittedName>
        <fullName evidence="4">GNAT family N-acetyltransferase</fullName>
        <ecNumber evidence="4">2.3.1.-</ecNumber>
    </submittedName>
</protein>
<dbReference type="Gene3D" id="3.40.630.30">
    <property type="match status" value="1"/>
</dbReference>
<dbReference type="CDD" id="cd04301">
    <property type="entry name" value="NAT_SF"/>
    <property type="match status" value="1"/>
</dbReference>
<accession>A0ABV4HJW1</accession>
<evidence type="ECO:0000313" key="4">
    <source>
        <dbReference type="EMBL" id="MEZ0473035.1"/>
    </source>
</evidence>
<evidence type="ECO:0000313" key="5">
    <source>
        <dbReference type="Proteomes" id="UP001566331"/>
    </source>
</evidence>
<organism evidence="4 5">
    <name type="scientific">Luteimonas salinilitoris</name>
    <dbReference type="NCBI Taxonomy" id="3237697"/>
    <lineage>
        <taxon>Bacteria</taxon>
        <taxon>Pseudomonadati</taxon>
        <taxon>Pseudomonadota</taxon>
        <taxon>Gammaproteobacteria</taxon>
        <taxon>Lysobacterales</taxon>
        <taxon>Lysobacteraceae</taxon>
        <taxon>Luteimonas</taxon>
    </lineage>
</organism>
<comment type="caution">
    <text evidence="4">The sequence shown here is derived from an EMBL/GenBank/DDBJ whole genome shotgun (WGS) entry which is preliminary data.</text>
</comment>
<name>A0ABV4HJW1_9GAMM</name>
<keyword evidence="5" id="KW-1185">Reference proteome</keyword>
<dbReference type="PROSITE" id="PS51186">
    <property type="entry name" value="GNAT"/>
    <property type="match status" value="1"/>
</dbReference>
<dbReference type="PANTHER" id="PTHR43877:SF2">
    <property type="entry name" value="AMINOALKYLPHOSPHONATE N-ACETYLTRANSFERASE-RELATED"/>
    <property type="match status" value="1"/>
</dbReference>
<evidence type="ECO:0000256" key="2">
    <source>
        <dbReference type="ARBA" id="ARBA00023315"/>
    </source>
</evidence>
<proteinExistence type="predicted"/>
<dbReference type="InterPro" id="IPR000182">
    <property type="entry name" value="GNAT_dom"/>
</dbReference>
<dbReference type="InterPro" id="IPR016181">
    <property type="entry name" value="Acyl_CoA_acyltransferase"/>
</dbReference>
<keyword evidence="1 4" id="KW-0808">Transferase</keyword>
<dbReference type="Proteomes" id="UP001566331">
    <property type="component" value="Unassembled WGS sequence"/>
</dbReference>
<dbReference type="InterPro" id="IPR050832">
    <property type="entry name" value="Bact_Acetyltransf"/>
</dbReference>
<feature type="domain" description="N-acetyltransferase" evidence="3">
    <location>
        <begin position="5"/>
        <end position="167"/>
    </location>
</feature>
<evidence type="ECO:0000259" key="3">
    <source>
        <dbReference type="PROSITE" id="PS51186"/>
    </source>
</evidence>
<reference evidence="4 5" key="1">
    <citation type="submission" date="2024-07" db="EMBL/GenBank/DDBJ databases">
        <title>Luteimonas salilacus sp. nov., isolated from the shore soil of Salt Lake in Tibet of China.</title>
        <authorList>
            <person name="Zhang X."/>
            <person name="Li A."/>
        </authorList>
    </citation>
    <scope>NUCLEOTIDE SEQUENCE [LARGE SCALE GENOMIC DNA]</scope>
    <source>
        <strain evidence="4 5">B3-2-R+30</strain>
    </source>
</reference>
<dbReference type="RefSeq" id="WP_370563153.1">
    <property type="nucleotide sequence ID" value="NZ_JBFWIB010000003.1"/>
</dbReference>
<dbReference type="EMBL" id="JBFWIC010000001">
    <property type="protein sequence ID" value="MEZ0473035.1"/>
    <property type="molecule type" value="Genomic_DNA"/>
</dbReference>
<dbReference type="GO" id="GO:0016746">
    <property type="term" value="F:acyltransferase activity"/>
    <property type="evidence" value="ECO:0007669"/>
    <property type="project" value="UniProtKB-KW"/>
</dbReference>
<sequence>MSDGIRIRHAEPEDAAGLHALFSARDAYAATLQPPFPSQAAWEQALADPPKHVVQLVAIDGVDGELAGAAGFEVFRNPRRRHVANLGMAVAAARQGHGIGTQLLRAVIDTAERWHGVRRLELEVYTDNLAGIALYEKHGFVREGHARGYALRDGAYADVYLMARIAEVPRAP</sequence>
<dbReference type="PANTHER" id="PTHR43877">
    <property type="entry name" value="AMINOALKYLPHOSPHONATE N-ACETYLTRANSFERASE-RELATED-RELATED"/>
    <property type="match status" value="1"/>
</dbReference>
<dbReference type="SUPFAM" id="SSF55729">
    <property type="entry name" value="Acyl-CoA N-acyltransferases (Nat)"/>
    <property type="match status" value="1"/>
</dbReference>